<dbReference type="PROSITE" id="PS50082">
    <property type="entry name" value="WD_REPEATS_2"/>
    <property type="match status" value="11"/>
</dbReference>
<evidence type="ECO:0000256" key="4">
    <source>
        <dbReference type="SAM" id="MobiDB-lite"/>
    </source>
</evidence>
<organism evidence="6 7">
    <name type="scientific">Rhizoctonia solani</name>
    <dbReference type="NCBI Taxonomy" id="456999"/>
    <lineage>
        <taxon>Eukaryota</taxon>
        <taxon>Fungi</taxon>
        <taxon>Dikarya</taxon>
        <taxon>Basidiomycota</taxon>
        <taxon>Agaricomycotina</taxon>
        <taxon>Agaricomycetes</taxon>
        <taxon>Cantharellales</taxon>
        <taxon>Ceratobasidiaceae</taxon>
        <taxon>Rhizoctonia</taxon>
    </lineage>
</organism>
<dbReference type="InterPro" id="IPR015943">
    <property type="entry name" value="WD40/YVTN_repeat-like_dom_sf"/>
</dbReference>
<dbReference type="InterPro" id="IPR059179">
    <property type="entry name" value="MLKL-like_MCAfunc"/>
</dbReference>
<feature type="region of interest" description="Disordered" evidence="4">
    <location>
        <begin position="17"/>
        <end position="151"/>
    </location>
</feature>
<dbReference type="EMBL" id="CAJMWY010004035">
    <property type="protein sequence ID" value="CAE6515427.1"/>
    <property type="molecule type" value="Genomic_DNA"/>
</dbReference>
<dbReference type="PROSITE" id="PS00678">
    <property type="entry name" value="WD_REPEATS_1"/>
    <property type="match status" value="8"/>
</dbReference>
<dbReference type="PROSITE" id="PS50294">
    <property type="entry name" value="WD_REPEATS_REGION"/>
    <property type="match status" value="9"/>
</dbReference>
<dbReference type="Pfam" id="PF24883">
    <property type="entry name" value="NPHP3_N"/>
    <property type="match status" value="1"/>
</dbReference>
<feature type="repeat" description="WD" evidence="3">
    <location>
        <begin position="1116"/>
        <end position="1157"/>
    </location>
</feature>
<dbReference type="PANTHER" id="PTHR44129">
    <property type="entry name" value="WD REPEAT-CONTAINING PROTEIN POP1"/>
    <property type="match status" value="1"/>
</dbReference>
<evidence type="ECO:0000256" key="2">
    <source>
        <dbReference type="ARBA" id="ARBA00022737"/>
    </source>
</evidence>
<proteinExistence type="predicted"/>
<evidence type="ECO:0000313" key="7">
    <source>
        <dbReference type="Proteomes" id="UP000663861"/>
    </source>
</evidence>
<dbReference type="Pfam" id="PF00400">
    <property type="entry name" value="WD40"/>
    <property type="match status" value="12"/>
</dbReference>
<reference evidence="6" key="1">
    <citation type="submission" date="2021-01" db="EMBL/GenBank/DDBJ databases">
        <authorList>
            <person name="Kaushik A."/>
        </authorList>
    </citation>
    <scope>NUCLEOTIDE SEQUENCE</scope>
    <source>
        <strain evidence="6">AG4-RS23</strain>
    </source>
</reference>
<feature type="repeat" description="WD" evidence="3">
    <location>
        <begin position="1288"/>
        <end position="1329"/>
    </location>
</feature>
<dbReference type="InterPro" id="IPR020472">
    <property type="entry name" value="WD40_PAC1"/>
</dbReference>
<dbReference type="SMART" id="SM00320">
    <property type="entry name" value="WD40"/>
    <property type="match status" value="14"/>
</dbReference>
<evidence type="ECO:0000256" key="1">
    <source>
        <dbReference type="ARBA" id="ARBA00022574"/>
    </source>
</evidence>
<name>A0A8H3HJJ5_9AGAM</name>
<feature type="compositionally biased region" description="Low complexity" evidence="4">
    <location>
        <begin position="28"/>
        <end position="52"/>
    </location>
</feature>
<feature type="domain" description="Nephrocystin 3-like N-terminal" evidence="5">
    <location>
        <begin position="342"/>
        <end position="515"/>
    </location>
</feature>
<dbReference type="Proteomes" id="UP000663861">
    <property type="component" value="Unassembled WGS sequence"/>
</dbReference>
<feature type="repeat" description="WD" evidence="3">
    <location>
        <begin position="1073"/>
        <end position="1114"/>
    </location>
</feature>
<dbReference type="InterPro" id="IPR050349">
    <property type="entry name" value="WD_LIS1/nudF_dynein_reg"/>
</dbReference>
<evidence type="ECO:0000256" key="3">
    <source>
        <dbReference type="PROSITE-ProRule" id="PRU00221"/>
    </source>
</evidence>
<dbReference type="PRINTS" id="PR00320">
    <property type="entry name" value="GPROTEINBRPT"/>
</dbReference>
<feature type="repeat" description="WD" evidence="3">
    <location>
        <begin position="1426"/>
        <end position="1457"/>
    </location>
</feature>
<accession>A0A8H3HJJ5</accession>
<feature type="repeat" description="WD" evidence="3">
    <location>
        <begin position="1245"/>
        <end position="1286"/>
    </location>
</feature>
<dbReference type="InterPro" id="IPR011047">
    <property type="entry name" value="Quinoprotein_ADH-like_sf"/>
</dbReference>
<feature type="repeat" description="WD" evidence="3">
    <location>
        <begin position="1374"/>
        <end position="1415"/>
    </location>
</feature>
<dbReference type="InterPro" id="IPR019775">
    <property type="entry name" value="WD40_repeat_CS"/>
</dbReference>
<feature type="repeat" description="WD" evidence="3">
    <location>
        <begin position="1159"/>
        <end position="1200"/>
    </location>
</feature>
<protein>
    <recommendedName>
        <fullName evidence="5">Nephrocystin 3-like N-terminal domain-containing protein</fullName>
    </recommendedName>
</protein>
<feature type="repeat" description="WD" evidence="3">
    <location>
        <begin position="1458"/>
        <end position="1493"/>
    </location>
</feature>
<evidence type="ECO:0000313" key="6">
    <source>
        <dbReference type="EMBL" id="CAE6515427.1"/>
    </source>
</evidence>
<keyword evidence="1 3" id="KW-0853">WD repeat</keyword>
<feature type="repeat" description="WD" evidence="3">
    <location>
        <begin position="1331"/>
        <end position="1372"/>
    </location>
</feature>
<dbReference type="InterPro" id="IPR001680">
    <property type="entry name" value="WD40_rpt"/>
</dbReference>
<dbReference type="Gene3D" id="2.130.10.10">
    <property type="entry name" value="YVTN repeat-like/Quinoprotein amine dehydrogenase"/>
    <property type="match status" value="5"/>
</dbReference>
<dbReference type="Gene3D" id="3.40.50.300">
    <property type="entry name" value="P-loop containing nucleotide triphosphate hydrolases"/>
    <property type="match status" value="1"/>
</dbReference>
<feature type="repeat" description="WD" evidence="3">
    <location>
        <begin position="1212"/>
        <end position="1243"/>
    </location>
</feature>
<dbReference type="SUPFAM" id="SSF52540">
    <property type="entry name" value="P-loop containing nucleoside triphosphate hydrolases"/>
    <property type="match status" value="1"/>
</dbReference>
<keyword evidence="2" id="KW-0677">Repeat</keyword>
<sequence>MHIRKLLSRLKGKLKKGLGIGSRDITPASSSANRSSVSVAASPGPSAAPVAGQDTSFPVAAHGANDRPAGSRPNIDDNSPDGDAASPGTRLHTESNDGNPISPHTVDTSASPPLGAVTSLLPVDTTSNDPAGVHDDNPPAEDSITATDKQPSKAGLVWTGAKVLLRVVNASADAFPPLKSAVSGLKEIIDIYEGVSKGRADYGKTLHEVNGLLEELEGYLQEQGAMEMTGSVKRVCCELESEVDNLKAKATGPVVEQWLKAVDAPGEISACHSRIQKLLQRLTLNATVNIMKQIDKQDMASDVERQLKDMSPALAAIYDSAASDEIGRRACTPGTREPQIKQLLDWARTPQTSKLYWMNGMAGTGKTTIAYSVCTELGTTRLIAATEASNGTKRNGVSMLAASFFCSRAIPECCQVKNIIPTIAYQLARYSLPFRSALHQILESEHDVCSKALKIQYQKLIVDPLGTVQGSLPTEFIVVIDALDECENVNILGEILDLILSTSVTLPIKFIVSSRPESEICERLSGNTRLVLHELESTTVQVDIEKYMRQELKLVPLTDVQWSALLTRCGVLFIYASTTCRYIKQGYKMRTLDDAVATIVNSDLATTQSRGDNVIDSLYLTILQAAFRESLMDPDNRTRMRNVLETVICAQEPMTLEGLAELLGLKDSEQVEALLQPLRSVINVTTATGLVTTLHASFPDFMLSAARSQALCCSAPARHTALAQACIHLVATVEPMVNICQLALPTLADEKVEDLDERVKKYISPALAYACRYWSIHLYSGEHSQKSVESVRGFFLARLLIWMEVLNLTKRIRFGPSIIQYAERWCSENAVPEDISTIAHDAQQFVSVYATNPVCQSTLHIYMSMLPFWPKSRPVSIEYMPRAAKMVEPKGTAIDQRQTSLLATWKISRSVSSISLSADGTQMAAASDNAIDLLDTSTGEGLLHVQEAQTNGVETVAISPDGTRVAFGGGSGAYLLDVSTRQITKLYPEQISRVLHVAFSPDGSRVAIGSSDSKAYICSAEDGDSTLLVLDGHTGLVYSVTFSPDGKHVASGADDKKIRIWDTTTGQMVGEPLQGHAEYVLPISYSSDGSCLASSFYDGTIQVWNLQTRQTVFEPIKGHSGLVRSVVFSPDGTFIASGSDDRTIRVDDATTGQTILGPLQAHTGYVRSVIITPDNARLFSCSDDGTIHLWNVQDRHVPDTQHPTVPRRFLCVRYSPDGLQVVSGSSDGAVCVWDVQTGDIVLGPLQGHTHAVFGVDYSPNGAYIASASWDLTLRIWSAQDGKDIHGPIQGHTDKVNWVRFSADSLLLVSGLGDRTVRIWDVQTGQQLHQPLRGHSGLVWSVAFSPNRSHVVSGSSDRTIRVWDIQTGQTVIDPLQGHDGTVLSVEFSADGSRILSGSGDGSIRIWDAVTGQSLLVFGQGHGGMYLVGLSPDGGLVVSGLDDRTVCVWNAQSGQLMLTLDGHTNAVQSVQFSPDGSHVVSCSHDGTIRFWDVSSCQAHVRDNSVKDDGERNDYSQIEAASKPWLLRDDGWVVDRQDQLLVWVPSDLQPSRLSKVCDNIT</sequence>
<evidence type="ECO:0000259" key="5">
    <source>
        <dbReference type="Pfam" id="PF24883"/>
    </source>
</evidence>
<dbReference type="InterPro" id="IPR027417">
    <property type="entry name" value="P-loop_NTPase"/>
</dbReference>
<dbReference type="SUPFAM" id="SSF50998">
    <property type="entry name" value="Quinoprotein alcohol dehydrogenase-like"/>
    <property type="match status" value="2"/>
</dbReference>
<dbReference type="CDD" id="cd00200">
    <property type="entry name" value="WD40"/>
    <property type="match status" value="2"/>
</dbReference>
<dbReference type="InterPro" id="IPR056884">
    <property type="entry name" value="NPHP3-like_N"/>
</dbReference>
<dbReference type="CDD" id="cd21037">
    <property type="entry name" value="MLKL_NTD"/>
    <property type="match status" value="1"/>
</dbReference>
<feature type="repeat" description="WD" evidence="3">
    <location>
        <begin position="1030"/>
        <end position="1071"/>
    </location>
</feature>
<gene>
    <name evidence="6" type="ORF">RDB_LOCUS145144</name>
</gene>
<comment type="caution">
    <text evidence="6">The sequence shown here is derived from an EMBL/GenBank/DDBJ whole genome shotgun (WGS) entry which is preliminary data.</text>
</comment>